<dbReference type="EMBL" id="FN650140">
    <property type="protein sequence ID" value="CBJ13631.1"/>
    <property type="molecule type" value="Genomic_DNA"/>
</dbReference>
<sequence>MIDGGQHGATPEIRMLHSGDAIRVYQYRGLSKRNPLTFDSSLDELMTFVLLMTDAAEFFTDSAS</sequence>
<dbReference type="AlphaFoldDB" id="D3HME2"/>
<keyword evidence="2" id="KW-1185">Reference proteome</keyword>
<evidence type="ECO:0000313" key="1">
    <source>
        <dbReference type="EMBL" id="CBJ13631.1"/>
    </source>
</evidence>
<proteinExistence type="predicted"/>
<organism evidence="1 2">
    <name type="scientific">Legionella longbeachae serogroup 1 (strain NSW150)</name>
    <dbReference type="NCBI Taxonomy" id="661367"/>
    <lineage>
        <taxon>Bacteria</taxon>
        <taxon>Pseudomonadati</taxon>
        <taxon>Pseudomonadota</taxon>
        <taxon>Gammaproteobacteria</taxon>
        <taxon>Legionellales</taxon>
        <taxon>Legionellaceae</taxon>
        <taxon>Legionella</taxon>
    </lineage>
</organism>
<protein>
    <submittedName>
        <fullName evidence="1">Uncharacterized protein</fullName>
    </submittedName>
</protein>
<accession>D3HME2</accession>
<dbReference type="KEGG" id="llo:LLO_4089"/>
<evidence type="ECO:0000313" key="2">
    <source>
        <dbReference type="Proteomes" id="UP000001060"/>
    </source>
</evidence>
<dbReference type="Proteomes" id="UP000001060">
    <property type="component" value="Chromosome"/>
</dbReference>
<gene>
    <name evidence="1" type="ordered locus">LLO_4089</name>
</gene>
<reference evidence="1 2" key="1">
    <citation type="journal article" date="2010" name="PLoS Genet.">
        <title>Analysis of the Legionella longbeachae genome and transcriptome uncovers unique strategies to cause Legionnaires' disease.</title>
        <authorList>
            <person name="Cazalet C."/>
            <person name="Gomez-Valero L."/>
            <person name="Rusniok C."/>
            <person name="Lomma M."/>
            <person name="Dervins-Ravault D."/>
            <person name="Newton H."/>
            <person name="Sansom F."/>
            <person name="Jarraud S."/>
            <person name="Zidane N."/>
            <person name="Ma L."/>
            <person name="Bouchier C."/>
            <person name="Etienne J."/>
            <person name="Hartland E."/>
            <person name="Buchrieser C."/>
        </authorList>
    </citation>
    <scope>NUCLEOTIDE SEQUENCE [LARGE SCALE GENOMIC DNA]</scope>
    <source>
        <strain evidence="1 2">NSW150</strain>
    </source>
</reference>
<dbReference type="HOGENOM" id="CLU_2862276_0_0_6"/>
<name>D3HME2_LEGLN</name>